<comment type="caution">
    <text evidence="5">The sequence shown here is derived from an EMBL/GenBank/DDBJ whole genome shotgun (WGS) entry which is preliminary data.</text>
</comment>
<keyword evidence="3" id="KW-0804">Transcription</keyword>
<protein>
    <submittedName>
        <fullName evidence="5">Helix-turn-helix domain-containing protein</fullName>
    </submittedName>
</protein>
<evidence type="ECO:0000256" key="1">
    <source>
        <dbReference type="ARBA" id="ARBA00023015"/>
    </source>
</evidence>
<name>A0ABS1KLP6_9BACT</name>
<dbReference type="SMART" id="SM00342">
    <property type="entry name" value="HTH_ARAC"/>
    <property type="match status" value="1"/>
</dbReference>
<dbReference type="InterPro" id="IPR037923">
    <property type="entry name" value="HTH-like"/>
</dbReference>
<dbReference type="Gene3D" id="2.60.120.10">
    <property type="entry name" value="Jelly Rolls"/>
    <property type="match status" value="1"/>
</dbReference>
<dbReference type="PRINTS" id="PR00032">
    <property type="entry name" value="HTHARAC"/>
</dbReference>
<organism evidence="5 6">
    <name type="scientific">Chryseolinea lacunae</name>
    <dbReference type="NCBI Taxonomy" id="2801331"/>
    <lineage>
        <taxon>Bacteria</taxon>
        <taxon>Pseudomonadati</taxon>
        <taxon>Bacteroidota</taxon>
        <taxon>Cytophagia</taxon>
        <taxon>Cytophagales</taxon>
        <taxon>Fulvivirgaceae</taxon>
        <taxon>Chryseolinea</taxon>
    </lineage>
</organism>
<reference evidence="5 6" key="1">
    <citation type="submission" date="2021-01" db="EMBL/GenBank/DDBJ databases">
        <title>Chryseolinea sp. Jin1 Genome sequencing and assembly.</title>
        <authorList>
            <person name="Kim I."/>
        </authorList>
    </citation>
    <scope>NUCLEOTIDE SEQUENCE [LARGE SCALE GENOMIC DNA]</scope>
    <source>
        <strain evidence="5 6">Jin1</strain>
    </source>
</reference>
<evidence type="ECO:0000256" key="3">
    <source>
        <dbReference type="ARBA" id="ARBA00023163"/>
    </source>
</evidence>
<dbReference type="RefSeq" id="WP_202007634.1">
    <property type="nucleotide sequence ID" value="NZ_JAERRB010000001.1"/>
</dbReference>
<keyword evidence="6" id="KW-1185">Reference proteome</keyword>
<accession>A0ABS1KLP6</accession>
<dbReference type="InterPro" id="IPR014710">
    <property type="entry name" value="RmlC-like_jellyroll"/>
</dbReference>
<evidence type="ECO:0000256" key="2">
    <source>
        <dbReference type="ARBA" id="ARBA00023125"/>
    </source>
</evidence>
<dbReference type="EMBL" id="JAERRB010000001">
    <property type="protein sequence ID" value="MBL0740379.1"/>
    <property type="molecule type" value="Genomic_DNA"/>
</dbReference>
<dbReference type="Pfam" id="PF12833">
    <property type="entry name" value="HTH_18"/>
    <property type="match status" value="1"/>
</dbReference>
<dbReference type="SUPFAM" id="SSF46689">
    <property type="entry name" value="Homeodomain-like"/>
    <property type="match status" value="2"/>
</dbReference>
<dbReference type="PANTHER" id="PTHR43280">
    <property type="entry name" value="ARAC-FAMILY TRANSCRIPTIONAL REGULATOR"/>
    <property type="match status" value="1"/>
</dbReference>
<dbReference type="InterPro" id="IPR018060">
    <property type="entry name" value="HTH_AraC"/>
</dbReference>
<keyword evidence="1" id="KW-0805">Transcription regulation</keyword>
<dbReference type="InterPro" id="IPR009057">
    <property type="entry name" value="Homeodomain-like_sf"/>
</dbReference>
<dbReference type="Gene3D" id="1.10.10.60">
    <property type="entry name" value="Homeodomain-like"/>
    <property type="match status" value="1"/>
</dbReference>
<dbReference type="InterPro" id="IPR020449">
    <property type="entry name" value="Tscrpt_reg_AraC-type_HTH"/>
</dbReference>
<evidence type="ECO:0000313" key="6">
    <source>
        <dbReference type="Proteomes" id="UP000613030"/>
    </source>
</evidence>
<sequence length="304" mass="34566">MTKPKIKTYSTGSFRDNFMQQEASLDSMMKSGFDKFFIVLVEEMLRVIKLPVPPVRATSHSLIYLTSGEAIMSIGSDTHKIFKGQCFVVPAGQVFSFRHRDINKGYLCNFHDDSVIGKFGKNALLKDFEFLKPWANPCITLQPASAKHVEQLFRRILQEYKQHGLTHRDIIQSNFIALLCELKEAHTTVARATQTQAAQLTNRFKELLFKNLRTHHRVSDYAAFLNISPNHLNKAVKAVTGKSPTKWIDEAIVLEAKVLLHQSDLSIAAIAEDVGFLDPSYFTRLFKKHEGLTPVAFRKRIEKS</sequence>
<evidence type="ECO:0000313" key="5">
    <source>
        <dbReference type="EMBL" id="MBL0740379.1"/>
    </source>
</evidence>
<dbReference type="Proteomes" id="UP000613030">
    <property type="component" value="Unassembled WGS sequence"/>
</dbReference>
<evidence type="ECO:0000259" key="4">
    <source>
        <dbReference type="PROSITE" id="PS01124"/>
    </source>
</evidence>
<keyword evidence="2" id="KW-0238">DNA-binding</keyword>
<dbReference type="PROSITE" id="PS01124">
    <property type="entry name" value="HTH_ARAC_FAMILY_2"/>
    <property type="match status" value="1"/>
</dbReference>
<dbReference type="PANTHER" id="PTHR43280:SF32">
    <property type="entry name" value="TRANSCRIPTIONAL REGULATORY PROTEIN"/>
    <property type="match status" value="1"/>
</dbReference>
<proteinExistence type="predicted"/>
<dbReference type="SUPFAM" id="SSF51215">
    <property type="entry name" value="Regulatory protein AraC"/>
    <property type="match status" value="1"/>
</dbReference>
<feature type="domain" description="HTH araC/xylS-type" evidence="4">
    <location>
        <begin position="202"/>
        <end position="300"/>
    </location>
</feature>
<gene>
    <name evidence="5" type="ORF">JI741_04080</name>
</gene>